<sequence length="354" mass="38258">MTSTARKIRVVVVDDSALIRSLLTSLLNSAPDIEVVATASDPIVARERIRETSPDVVTLDVEMPRMDGLEFLRRLMRLRPTPVVMISSLTGRGSETSLAALELGAVDVIAKPVSDVARNMERYAEQIRDKIRAAAGARVFHPQRFLSHGPLSAPSSAAHGKFDALAIVFVGASTGGTEAIKAFLTQLPADFPPVLMVQHMPENFTLSFARRLDSLCAMNVKEAEDGDRIEKGWAYLAPGHSHMRIRRGGGGYVVALDKSDPVNRHRPAVDVLFRSAAVEVGRHAVGVIMTGMGKDGAEGMREMKQAGAWNIAQDEASSVVYGMPREALRAGGVDEVLPLNALPLRVIERLQGRG</sequence>
<keyword evidence="1 6" id="KW-0963">Cytoplasm</keyword>
<dbReference type="PIRSF" id="PIRSF000876">
    <property type="entry name" value="RR_chemtxs_CheB"/>
    <property type="match status" value="1"/>
</dbReference>
<comment type="caution">
    <text evidence="11">The sequence shown here is derived from an EMBL/GenBank/DDBJ whole genome shotgun (WGS) entry which is preliminary data.</text>
</comment>
<comment type="catalytic activity">
    <reaction evidence="5 6">
        <text>[protein]-L-glutamate 5-O-methyl ester + H2O = L-glutamyl-[protein] + methanol + H(+)</text>
        <dbReference type="Rhea" id="RHEA:23236"/>
        <dbReference type="Rhea" id="RHEA-COMP:10208"/>
        <dbReference type="Rhea" id="RHEA-COMP:10311"/>
        <dbReference type="ChEBI" id="CHEBI:15377"/>
        <dbReference type="ChEBI" id="CHEBI:15378"/>
        <dbReference type="ChEBI" id="CHEBI:17790"/>
        <dbReference type="ChEBI" id="CHEBI:29973"/>
        <dbReference type="ChEBI" id="CHEBI:82795"/>
        <dbReference type="EC" id="3.1.1.61"/>
    </reaction>
</comment>
<keyword evidence="3 6" id="KW-0597">Phosphoprotein</keyword>
<dbReference type="RefSeq" id="WP_189532160.1">
    <property type="nucleotide sequence ID" value="NZ_BMYX01000005.1"/>
</dbReference>
<dbReference type="Pfam" id="PF00072">
    <property type="entry name" value="Response_reg"/>
    <property type="match status" value="1"/>
</dbReference>
<protein>
    <recommendedName>
        <fullName evidence="6">Protein-glutamate methylesterase/protein-glutamine glutaminase</fullName>
        <ecNumber evidence="6">3.1.1.61</ecNumber>
        <ecNumber evidence="6">3.5.1.44</ecNumber>
    </recommendedName>
</protein>
<comment type="function">
    <text evidence="6">Involved in chemotaxis. Part of a chemotaxis signal transduction system that modulates chemotaxis in response to various stimuli. Catalyzes the demethylation of specific methylglutamate residues introduced into the chemoreceptors (methyl-accepting chemotaxis proteins or MCP) by CheR. Also mediates the irreversible deamidation of specific glutamine residues to glutamic acid.</text>
</comment>
<dbReference type="AlphaFoldDB" id="A0A918U8J9"/>
<dbReference type="GO" id="GO:0050568">
    <property type="term" value="F:protein-glutamine glutaminase activity"/>
    <property type="evidence" value="ECO:0007669"/>
    <property type="project" value="UniProtKB-UniRule"/>
</dbReference>
<dbReference type="GO" id="GO:0000156">
    <property type="term" value="F:phosphorelay response regulator activity"/>
    <property type="evidence" value="ECO:0007669"/>
    <property type="project" value="InterPro"/>
</dbReference>
<dbReference type="NCBIfam" id="NF009206">
    <property type="entry name" value="PRK12555.1"/>
    <property type="match status" value="1"/>
</dbReference>
<dbReference type="InterPro" id="IPR000673">
    <property type="entry name" value="Sig_transdc_resp-reg_Me-estase"/>
</dbReference>
<comment type="similarity">
    <text evidence="6">Belongs to the CheB family.</text>
</comment>
<dbReference type="CDD" id="cd16432">
    <property type="entry name" value="CheB_Rec"/>
    <property type="match status" value="1"/>
</dbReference>
<feature type="domain" description="CheB-type methylesterase" evidence="10">
    <location>
        <begin position="161"/>
        <end position="353"/>
    </location>
</feature>
<evidence type="ECO:0000256" key="3">
    <source>
        <dbReference type="ARBA" id="ARBA00022553"/>
    </source>
</evidence>
<dbReference type="EC" id="3.1.1.61" evidence="6"/>
<reference evidence="11" key="2">
    <citation type="submission" date="2020-09" db="EMBL/GenBank/DDBJ databases">
        <authorList>
            <person name="Sun Q."/>
            <person name="Kim S."/>
        </authorList>
    </citation>
    <scope>NUCLEOTIDE SEQUENCE</scope>
    <source>
        <strain evidence="11">KCTC 32182</strain>
    </source>
</reference>
<evidence type="ECO:0000256" key="2">
    <source>
        <dbReference type="ARBA" id="ARBA00022500"/>
    </source>
</evidence>
<dbReference type="InterPro" id="IPR011006">
    <property type="entry name" value="CheY-like_superfamily"/>
</dbReference>
<dbReference type="Gene3D" id="3.40.50.2300">
    <property type="match status" value="1"/>
</dbReference>
<evidence type="ECO:0000256" key="6">
    <source>
        <dbReference type="HAMAP-Rule" id="MF_00099"/>
    </source>
</evidence>
<dbReference type="GO" id="GO:0008984">
    <property type="term" value="F:protein-glutamate methylesterase activity"/>
    <property type="evidence" value="ECO:0007669"/>
    <property type="project" value="UniProtKB-UniRule"/>
</dbReference>
<comment type="PTM">
    <text evidence="6">Phosphorylated by CheA. Phosphorylation of the N-terminal regulatory domain activates the methylesterase activity.</text>
</comment>
<feature type="active site" evidence="6 7">
    <location>
        <position position="199"/>
    </location>
</feature>
<dbReference type="InterPro" id="IPR035909">
    <property type="entry name" value="CheB_C"/>
</dbReference>
<dbReference type="PANTHER" id="PTHR42872">
    <property type="entry name" value="PROTEIN-GLUTAMATE METHYLESTERASE/PROTEIN-GLUTAMINE GLUTAMINASE"/>
    <property type="match status" value="1"/>
</dbReference>
<dbReference type="InterPro" id="IPR001789">
    <property type="entry name" value="Sig_transdc_resp-reg_receiver"/>
</dbReference>
<dbReference type="GO" id="GO:0005737">
    <property type="term" value="C:cytoplasm"/>
    <property type="evidence" value="ECO:0007669"/>
    <property type="project" value="UniProtKB-SubCell"/>
</dbReference>
<feature type="modified residue" description="4-aspartylphosphate" evidence="6 8">
    <location>
        <position position="60"/>
    </location>
</feature>
<dbReference type="NCBIfam" id="NF001965">
    <property type="entry name" value="PRK00742.1"/>
    <property type="match status" value="1"/>
</dbReference>
<dbReference type="SUPFAM" id="SSF52172">
    <property type="entry name" value="CheY-like"/>
    <property type="match status" value="1"/>
</dbReference>
<dbReference type="SMART" id="SM00448">
    <property type="entry name" value="REC"/>
    <property type="match status" value="1"/>
</dbReference>
<evidence type="ECO:0000256" key="7">
    <source>
        <dbReference type="PROSITE-ProRule" id="PRU00050"/>
    </source>
</evidence>
<evidence type="ECO:0000313" key="11">
    <source>
        <dbReference type="EMBL" id="GGY10379.1"/>
    </source>
</evidence>
<accession>A0A918U8J9</accession>
<dbReference type="PANTHER" id="PTHR42872:SF6">
    <property type="entry name" value="PROTEIN-GLUTAMATE METHYLESTERASE_PROTEIN-GLUTAMINE GLUTAMINASE"/>
    <property type="match status" value="1"/>
</dbReference>
<gene>
    <name evidence="11" type="primary">cheB1</name>
    <name evidence="6" type="synonym">cheB</name>
    <name evidence="11" type="ORF">GCM10011289_11400</name>
</gene>
<dbReference type="Gene3D" id="3.40.50.180">
    <property type="entry name" value="Methylesterase CheB, C-terminal domain"/>
    <property type="match status" value="1"/>
</dbReference>
<name>A0A918U8J9_9NEIS</name>
<dbReference type="PROSITE" id="PS50110">
    <property type="entry name" value="RESPONSE_REGULATORY"/>
    <property type="match status" value="1"/>
</dbReference>
<dbReference type="EMBL" id="BMYX01000005">
    <property type="protein sequence ID" value="GGY10379.1"/>
    <property type="molecule type" value="Genomic_DNA"/>
</dbReference>
<dbReference type="InterPro" id="IPR008248">
    <property type="entry name" value="CheB-like"/>
</dbReference>
<reference evidence="11" key="1">
    <citation type="journal article" date="2014" name="Int. J. Syst. Evol. Microbiol.">
        <title>Complete genome sequence of Corynebacterium casei LMG S-19264T (=DSM 44701T), isolated from a smear-ripened cheese.</title>
        <authorList>
            <consortium name="US DOE Joint Genome Institute (JGI-PGF)"/>
            <person name="Walter F."/>
            <person name="Albersmeier A."/>
            <person name="Kalinowski J."/>
            <person name="Ruckert C."/>
        </authorList>
    </citation>
    <scope>NUCLEOTIDE SEQUENCE</scope>
    <source>
        <strain evidence="11">KCTC 32182</strain>
    </source>
</reference>
<comment type="domain">
    <text evidence="6">Contains a C-terminal catalytic domain, and an N-terminal region which modulates catalytic activity.</text>
</comment>
<keyword evidence="12" id="KW-1185">Reference proteome</keyword>
<evidence type="ECO:0000259" key="9">
    <source>
        <dbReference type="PROSITE" id="PS50110"/>
    </source>
</evidence>
<dbReference type="CDD" id="cd17541">
    <property type="entry name" value="REC_CheB-like"/>
    <property type="match status" value="1"/>
</dbReference>
<dbReference type="HAMAP" id="MF_00099">
    <property type="entry name" value="CheB_chemtxs"/>
    <property type="match status" value="1"/>
</dbReference>
<dbReference type="PROSITE" id="PS50122">
    <property type="entry name" value="CHEB"/>
    <property type="match status" value="1"/>
</dbReference>
<evidence type="ECO:0000256" key="1">
    <source>
        <dbReference type="ARBA" id="ARBA00022490"/>
    </source>
</evidence>
<comment type="catalytic activity">
    <reaction evidence="6">
        <text>L-glutaminyl-[protein] + H2O = L-glutamyl-[protein] + NH4(+)</text>
        <dbReference type="Rhea" id="RHEA:16441"/>
        <dbReference type="Rhea" id="RHEA-COMP:10207"/>
        <dbReference type="Rhea" id="RHEA-COMP:10208"/>
        <dbReference type="ChEBI" id="CHEBI:15377"/>
        <dbReference type="ChEBI" id="CHEBI:28938"/>
        <dbReference type="ChEBI" id="CHEBI:29973"/>
        <dbReference type="ChEBI" id="CHEBI:30011"/>
        <dbReference type="EC" id="3.5.1.44"/>
    </reaction>
</comment>
<dbReference type="SUPFAM" id="SSF52738">
    <property type="entry name" value="Methylesterase CheB, C-terminal domain"/>
    <property type="match status" value="1"/>
</dbReference>
<evidence type="ECO:0000256" key="8">
    <source>
        <dbReference type="PROSITE-ProRule" id="PRU00169"/>
    </source>
</evidence>
<feature type="active site" evidence="6 7">
    <location>
        <position position="295"/>
    </location>
</feature>
<dbReference type="Proteomes" id="UP000645257">
    <property type="component" value="Unassembled WGS sequence"/>
</dbReference>
<evidence type="ECO:0000313" key="12">
    <source>
        <dbReference type="Proteomes" id="UP000645257"/>
    </source>
</evidence>
<organism evidence="11 12">
    <name type="scientific">Paludibacterium paludis</name>
    <dbReference type="NCBI Taxonomy" id="1225769"/>
    <lineage>
        <taxon>Bacteria</taxon>
        <taxon>Pseudomonadati</taxon>
        <taxon>Pseudomonadota</taxon>
        <taxon>Betaproteobacteria</taxon>
        <taxon>Neisseriales</taxon>
        <taxon>Chromobacteriaceae</taxon>
        <taxon>Paludibacterium</taxon>
    </lineage>
</organism>
<dbReference type="GO" id="GO:0006935">
    <property type="term" value="P:chemotaxis"/>
    <property type="evidence" value="ECO:0007669"/>
    <property type="project" value="UniProtKB-UniRule"/>
</dbReference>
<evidence type="ECO:0000256" key="5">
    <source>
        <dbReference type="ARBA" id="ARBA00048267"/>
    </source>
</evidence>
<dbReference type="FunFam" id="3.40.50.2300:FF:000060">
    <property type="entry name" value="Protein-glutamate methylesterase/protein-glutamine glutaminase"/>
    <property type="match status" value="1"/>
</dbReference>
<evidence type="ECO:0000256" key="4">
    <source>
        <dbReference type="ARBA" id="ARBA00022801"/>
    </source>
</evidence>
<feature type="active site" evidence="6 7">
    <location>
        <position position="173"/>
    </location>
</feature>
<feature type="domain" description="Response regulatory" evidence="9">
    <location>
        <begin position="9"/>
        <end position="126"/>
    </location>
</feature>
<dbReference type="EC" id="3.5.1.44" evidence="6"/>
<keyword evidence="2 6" id="KW-0145">Chemotaxis</keyword>
<dbReference type="Pfam" id="PF01339">
    <property type="entry name" value="CheB_methylest"/>
    <property type="match status" value="1"/>
</dbReference>
<proteinExistence type="inferred from homology"/>
<evidence type="ECO:0000259" key="10">
    <source>
        <dbReference type="PROSITE" id="PS50122"/>
    </source>
</evidence>
<keyword evidence="4 6" id="KW-0378">Hydrolase</keyword>
<comment type="subcellular location">
    <subcellularLocation>
        <location evidence="6">Cytoplasm</location>
    </subcellularLocation>
</comment>